<feature type="transmembrane region" description="Helical" evidence="9">
    <location>
        <begin position="233"/>
        <end position="256"/>
    </location>
</feature>
<evidence type="ECO:0000256" key="9">
    <source>
        <dbReference type="SAM" id="Phobius"/>
    </source>
</evidence>
<feature type="domain" description="PDZ" evidence="10">
    <location>
        <begin position="126"/>
        <end position="166"/>
    </location>
</feature>
<evidence type="ECO:0000256" key="4">
    <source>
        <dbReference type="ARBA" id="ARBA00023136"/>
    </source>
</evidence>
<evidence type="ECO:0000256" key="2">
    <source>
        <dbReference type="ARBA" id="ARBA00022692"/>
    </source>
</evidence>
<reference evidence="12 13" key="1">
    <citation type="submission" date="2024-06" db="EMBL/GenBank/DDBJ databases">
        <title>The draft genome of Grus japonensis, version 3.</title>
        <authorList>
            <person name="Nabeshima K."/>
            <person name="Suzuki S."/>
            <person name="Onuma M."/>
        </authorList>
    </citation>
    <scope>NUCLEOTIDE SEQUENCE [LARGE SCALE GENOMIC DNA]</scope>
    <source>
        <strain evidence="12 13">451A</strain>
    </source>
</reference>
<comment type="subcellular location">
    <subcellularLocation>
        <location evidence="1">Membrane</location>
        <topology evidence="1">Multi-pass membrane protein</topology>
    </subcellularLocation>
</comment>
<feature type="transmembrane region" description="Helical" evidence="9">
    <location>
        <begin position="207"/>
        <end position="227"/>
    </location>
</feature>
<accession>A0ABC9XX47</accession>
<evidence type="ECO:0000256" key="8">
    <source>
        <dbReference type="SAM" id="MobiDB-lite"/>
    </source>
</evidence>
<feature type="compositionally biased region" description="Gly residues" evidence="8">
    <location>
        <begin position="44"/>
        <end position="57"/>
    </location>
</feature>
<dbReference type="PANTHER" id="PTHR22776">
    <property type="entry name" value="MARVEL-CONTAINING POTENTIAL LIPID RAFT-ASSOCIATED PROTEIN"/>
    <property type="match status" value="1"/>
</dbReference>
<dbReference type="PANTHER" id="PTHR22776:SF4">
    <property type="entry name" value="PROTEOLIPID PROTEIN 2"/>
    <property type="match status" value="1"/>
</dbReference>
<keyword evidence="3 9" id="KW-1133">Transmembrane helix</keyword>
<dbReference type="AlphaFoldDB" id="A0ABC9XX47"/>
<dbReference type="InterPro" id="IPR050578">
    <property type="entry name" value="MARVEL-CKLF_proteins"/>
</dbReference>
<feature type="region of interest" description="Disordered" evidence="8">
    <location>
        <begin position="27"/>
        <end position="64"/>
    </location>
</feature>
<evidence type="ECO:0000256" key="6">
    <source>
        <dbReference type="ARBA" id="ARBA00039459"/>
    </source>
</evidence>
<name>A0ABC9XX47_GRUJA</name>
<feature type="compositionally biased region" description="Pro residues" evidence="8">
    <location>
        <begin position="29"/>
        <end position="40"/>
    </location>
</feature>
<proteinExistence type="predicted"/>
<feature type="domain" description="MARVEL" evidence="11">
    <location>
        <begin position="201"/>
        <end position="320"/>
    </location>
</feature>
<dbReference type="InterPro" id="IPR001478">
    <property type="entry name" value="PDZ"/>
</dbReference>
<dbReference type="InterPro" id="IPR008253">
    <property type="entry name" value="Marvel"/>
</dbReference>
<organism evidence="12 13">
    <name type="scientific">Grus japonensis</name>
    <name type="common">Japanese crane</name>
    <name type="synonym">Red-crowned crane</name>
    <dbReference type="NCBI Taxonomy" id="30415"/>
    <lineage>
        <taxon>Eukaryota</taxon>
        <taxon>Metazoa</taxon>
        <taxon>Chordata</taxon>
        <taxon>Craniata</taxon>
        <taxon>Vertebrata</taxon>
        <taxon>Euteleostomi</taxon>
        <taxon>Archelosauria</taxon>
        <taxon>Archosauria</taxon>
        <taxon>Dinosauria</taxon>
        <taxon>Saurischia</taxon>
        <taxon>Theropoda</taxon>
        <taxon>Coelurosauria</taxon>
        <taxon>Aves</taxon>
        <taxon>Neognathae</taxon>
        <taxon>Neoaves</taxon>
        <taxon>Gruiformes</taxon>
        <taxon>Gruidae</taxon>
        <taxon>Grus</taxon>
    </lineage>
</organism>
<dbReference type="Gene3D" id="2.30.42.10">
    <property type="match status" value="1"/>
</dbReference>
<evidence type="ECO:0000313" key="12">
    <source>
        <dbReference type="EMBL" id="GAB0202319.1"/>
    </source>
</evidence>
<dbReference type="EMBL" id="BAAFJT010000038">
    <property type="protein sequence ID" value="GAB0202319.1"/>
    <property type="molecule type" value="Genomic_DNA"/>
</dbReference>
<evidence type="ECO:0000256" key="3">
    <source>
        <dbReference type="ARBA" id="ARBA00022989"/>
    </source>
</evidence>
<gene>
    <name evidence="12" type="ORF">GRJ2_002697500</name>
</gene>
<dbReference type="Proteomes" id="UP001623348">
    <property type="component" value="Unassembled WGS sequence"/>
</dbReference>
<sequence>MPPPEAPPAPGVSVVVVVGGSCVLRYSRPPGPPPPPPWAAPPAWGGGGNWGDPGGRRGPPQIRHHDGDLVLLLRSLGAGTPPEPVAVTSFVGPEPRDLLPAVPPVDVDVEVGSTGGGLGYDLAWPQVSDQLLAINGAPTAGMTHAQALARIRGGGSRLRLLLRRGHGAPPNPSARGVLTLCVSSSPRGEPCFCLVGRRDPPCRTHKGLVLLGEIALCVLVLVCYGASRTPSYTGLAACELVFAVLVLLAWVCRLPPRLPLLHWGWTDFTRCIIGCLLFLITSLIVIIGHRDGAGIAAGVFGILAGILLGYDAYITLPTRQGHSAAPTESPDGA</sequence>
<dbReference type="PROSITE" id="PS51225">
    <property type="entry name" value="MARVEL"/>
    <property type="match status" value="1"/>
</dbReference>
<evidence type="ECO:0000259" key="11">
    <source>
        <dbReference type="PROSITE" id="PS51225"/>
    </source>
</evidence>
<evidence type="ECO:0000256" key="7">
    <source>
        <dbReference type="PROSITE-ProRule" id="PRU00581"/>
    </source>
</evidence>
<dbReference type="InterPro" id="IPR036034">
    <property type="entry name" value="PDZ_sf"/>
</dbReference>
<feature type="transmembrane region" description="Helical" evidence="9">
    <location>
        <begin position="268"/>
        <end position="287"/>
    </location>
</feature>
<keyword evidence="2 7" id="KW-0812">Transmembrane</keyword>
<evidence type="ECO:0000256" key="5">
    <source>
        <dbReference type="ARBA" id="ARBA00037152"/>
    </source>
</evidence>
<keyword evidence="13" id="KW-1185">Reference proteome</keyword>
<protein>
    <recommendedName>
        <fullName evidence="6">Proteolipid protein 2</fullName>
    </recommendedName>
</protein>
<evidence type="ECO:0000259" key="10">
    <source>
        <dbReference type="PROSITE" id="PS50106"/>
    </source>
</evidence>
<keyword evidence="4 7" id="KW-0472">Membrane</keyword>
<evidence type="ECO:0000256" key="1">
    <source>
        <dbReference type="ARBA" id="ARBA00004141"/>
    </source>
</evidence>
<comment type="caution">
    <text evidence="12">The sequence shown here is derived from an EMBL/GenBank/DDBJ whole genome shotgun (WGS) entry which is preliminary data.</text>
</comment>
<dbReference type="GO" id="GO:0016020">
    <property type="term" value="C:membrane"/>
    <property type="evidence" value="ECO:0007669"/>
    <property type="project" value="UniProtKB-SubCell"/>
</dbReference>
<dbReference type="SUPFAM" id="SSF50156">
    <property type="entry name" value="PDZ domain-like"/>
    <property type="match status" value="1"/>
</dbReference>
<dbReference type="PROSITE" id="PS50106">
    <property type="entry name" value="PDZ"/>
    <property type="match status" value="1"/>
</dbReference>
<comment type="function">
    <text evidence="5">May play a role in cell differentiation in the intestinal epithelium.</text>
</comment>
<evidence type="ECO:0000313" key="13">
    <source>
        <dbReference type="Proteomes" id="UP001623348"/>
    </source>
</evidence>
<feature type="transmembrane region" description="Helical" evidence="9">
    <location>
        <begin position="293"/>
        <end position="313"/>
    </location>
</feature>